<name>A0A2T0S394_9ACTN</name>
<accession>A0A2T0S394</accession>
<proteinExistence type="predicted"/>
<dbReference type="InterPro" id="IPR015330">
    <property type="entry name" value="DNA_primase/pol_bifunc_N"/>
</dbReference>
<evidence type="ECO:0000313" key="3">
    <source>
        <dbReference type="EMBL" id="PRY27880.1"/>
    </source>
</evidence>
<dbReference type="AlphaFoldDB" id="A0A2T0S394"/>
<comment type="caution">
    <text evidence="3">The sequence shown here is derived from an EMBL/GenBank/DDBJ whole genome shotgun (WGS) entry which is preliminary data.</text>
</comment>
<feature type="domain" description="DNA primase/polymerase bifunctional N-terminal" evidence="2">
    <location>
        <begin position="5"/>
        <end position="170"/>
    </location>
</feature>
<organism evidence="3 4">
    <name type="scientific">Pseudosporangium ferrugineum</name>
    <dbReference type="NCBI Taxonomy" id="439699"/>
    <lineage>
        <taxon>Bacteria</taxon>
        <taxon>Bacillati</taxon>
        <taxon>Actinomycetota</taxon>
        <taxon>Actinomycetes</taxon>
        <taxon>Micromonosporales</taxon>
        <taxon>Micromonosporaceae</taxon>
        <taxon>Pseudosporangium</taxon>
    </lineage>
</organism>
<feature type="compositionally biased region" description="Basic and acidic residues" evidence="1">
    <location>
        <begin position="422"/>
        <end position="432"/>
    </location>
</feature>
<dbReference type="CDD" id="cd04859">
    <property type="entry name" value="Prim_Pol"/>
    <property type="match status" value="1"/>
</dbReference>
<keyword evidence="4" id="KW-1185">Reference proteome</keyword>
<evidence type="ECO:0000313" key="4">
    <source>
        <dbReference type="Proteomes" id="UP000239209"/>
    </source>
</evidence>
<dbReference type="SUPFAM" id="SSF56747">
    <property type="entry name" value="Prim-pol domain"/>
    <property type="match status" value="1"/>
</dbReference>
<gene>
    <name evidence="3" type="ORF">CLV70_10934</name>
</gene>
<feature type="region of interest" description="Disordered" evidence="1">
    <location>
        <begin position="165"/>
        <end position="267"/>
    </location>
</feature>
<dbReference type="EMBL" id="PVZG01000009">
    <property type="protein sequence ID" value="PRY27880.1"/>
    <property type="molecule type" value="Genomic_DNA"/>
</dbReference>
<protein>
    <submittedName>
        <fullName evidence="3">Bifunctional DNA primase/polymerase-like protein</fullName>
    </submittedName>
</protein>
<reference evidence="3 4" key="1">
    <citation type="submission" date="2018-03" db="EMBL/GenBank/DDBJ databases">
        <title>Genomic Encyclopedia of Archaeal and Bacterial Type Strains, Phase II (KMG-II): from individual species to whole genera.</title>
        <authorList>
            <person name="Goeker M."/>
        </authorList>
    </citation>
    <scope>NUCLEOTIDE SEQUENCE [LARGE SCALE GENOMIC DNA]</scope>
    <source>
        <strain evidence="3 4">DSM 45348</strain>
    </source>
</reference>
<evidence type="ECO:0000259" key="2">
    <source>
        <dbReference type="SMART" id="SM00943"/>
    </source>
</evidence>
<dbReference type="SMART" id="SM00943">
    <property type="entry name" value="Prim-Pol"/>
    <property type="match status" value="1"/>
</dbReference>
<dbReference type="Pfam" id="PF09250">
    <property type="entry name" value="Prim-Pol"/>
    <property type="match status" value="1"/>
</dbReference>
<dbReference type="Proteomes" id="UP000239209">
    <property type="component" value="Unassembled WGS sequence"/>
</dbReference>
<sequence length="432" mass="45545">MLDAALAYARHGIPVLPVHTPGRDGACSCGRADCDRPGKHPRLRRGLTDATVDPRRIEMWWSRWPEANIGLRTGIVMDVADVDSAAGWHGLRHLLDGTLPAGPQVRTGGGGWHFWFTPLGYGNRVHLLPGVDWRGTGGYVVAPPSRHAEGTFYYWVVRPTADPPQAPEPLRGLIAGPDPPSTGGRGFDPATIPPPESDAAASPHPGRYWAASPHPERGAAPSPYPERGAVASPCPERGAVASPHPERGAVASPRPERGAAPENSHSQGCAAAAILHPERYAAAALEAETDRVAHAVVGTRNDTLNRAAFALGRLVGAGLLDASAVGRELTAAGAWAGLGRTETIRTIRSGLNAGRRSPLPLESRRPHTARSPSLPPEPGSPHTGRHPPPPHEPGRPSAGLRSPLAEEAGRARVGERGGASQRVRDIDPHRVA</sequence>
<feature type="region of interest" description="Disordered" evidence="1">
    <location>
        <begin position="349"/>
        <end position="432"/>
    </location>
</feature>
<evidence type="ECO:0000256" key="1">
    <source>
        <dbReference type="SAM" id="MobiDB-lite"/>
    </source>
</evidence>